<dbReference type="PANTHER" id="PTHR35526">
    <property type="entry name" value="ANTI-SIGMA-F FACTOR RSBW-RELATED"/>
    <property type="match status" value="1"/>
</dbReference>
<evidence type="ECO:0000313" key="9">
    <source>
        <dbReference type="EMBL" id="AMW98597.1"/>
    </source>
</evidence>
<dbReference type="Pfam" id="PF13581">
    <property type="entry name" value="HATPase_c_2"/>
    <property type="match status" value="1"/>
</dbReference>
<comment type="similarity">
    <text evidence="7">Belongs to the anti-sigma-factor family.</text>
</comment>
<dbReference type="GO" id="GO:0004674">
    <property type="term" value="F:protein serine/threonine kinase activity"/>
    <property type="evidence" value="ECO:0007669"/>
    <property type="project" value="UniProtKB-KW"/>
</dbReference>
<dbReference type="GO" id="GO:0016989">
    <property type="term" value="F:sigma factor antagonist activity"/>
    <property type="evidence" value="ECO:0007669"/>
    <property type="project" value="InterPro"/>
</dbReference>
<dbReference type="RefSeq" id="WP_066785925.1">
    <property type="nucleotide sequence ID" value="NZ_BJVD01000001.1"/>
</dbReference>
<dbReference type="EMBL" id="CP014806">
    <property type="protein sequence ID" value="AMW98597.1"/>
    <property type="molecule type" value="Genomic_DNA"/>
</dbReference>
<accession>A0A143HA36</accession>
<dbReference type="SMART" id="SM00387">
    <property type="entry name" value="HATPase_c"/>
    <property type="match status" value="1"/>
</dbReference>
<dbReference type="GO" id="GO:0030436">
    <property type="term" value="P:asexual sporulation"/>
    <property type="evidence" value="ECO:0007669"/>
    <property type="project" value="UniProtKB-UniRule"/>
</dbReference>
<dbReference type="InterPro" id="IPR036890">
    <property type="entry name" value="HATPase_C_sf"/>
</dbReference>
<keyword evidence="3 7" id="KW-0547">Nucleotide-binding</keyword>
<evidence type="ECO:0000259" key="8">
    <source>
        <dbReference type="SMART" id="SM00387"/>
    </source>
</evidence>
<reference evidence="9 10" key="1">
    <citation type="journal article" date="2016" name="Genome Announc.">
        <title>Whole-Genome Sequence of Rummeliibacillus stabekisii Strain PP9 Isolated from Antarctic Soil.</title>
        <authorList>
            <person name="da Mota F.F."/>
            <person name="Vollu R.E."/>
            <person name="Jurelevicius D."/>
            <person name="Seldin L."/>
        </authorList>
    </citation>
    <scope>NUCLEOTIDE SEQUENCE [LARGE SCALE GENOMIC DNA]</scope>
    <source>
        <strain evidence="9 10">PP9</strain>
    </source>
</reference>
<keyword evidence="5 7" id="KW-0067">ATP-binding</keyword>
<dbReference type="PANTHER" id="PTHR35526:SF3">
    <property type="entry name" value="ANTI-SIGMA-F FACTOR RSBW"/>
    <property type="match status" value="1"/>
</dbReference>
<dbReference type="GO" id="GO:0042174">
    <property type="term" value="P:negative regulation of sporulation resulting in formation of a cellular spore"/>
    <property type="evidence" value="ECO:0007669"/>
    <property type="project" value="InterPro"/>
</dbReference>
<keyword evidence="10" id="KW-1185">Reference proteome</keyword>
<comment type="function">
    <text evidence="7">Binds to sigma F and blocks its ability to form an RNA polymerase holoenzyme (E-sigma F). Phosphorylates SpoIIAA on a serine residue. This phosphorylation may enable SpoIIAA to act as an anti-anti-sigma factor that counteracts SpoIIAB and thus releases sigma F from inhibition.</text>
</comment>
<dbReference type="InterPro" id="IPR003594">
    <property type="entry name" value="HATPase_dom"/>
</dbReference>
<evidence type="ECO:0000256" key="1">
    <source>
        <dbReference type="ARBA" id="ARBA00022527"/>
    </source>
</evidence>
<keyword evidence="6 7" id="KW-0749">Sporulation</keyword>
<evidence type="ECO:0000256" key="7">
    <source>
        <dbReference type="HAMAP-Rule" id="MF_00637"/>
    </source>
</evidence>
<dbReference type="Proteomes" id="UP000076021">
    <property type="component" value="Chromosome"/>
</dbReference>
<comment type="catalytic activity">
    <reaction evidence="7">
        <text>L-seryl-[protein] + ATP = O-phospho-L-seryl-[protein] + ADP + H(+)</text>
        <dbReference type="Rhea" id="RHEA:17989"/>
        <dbReference type="Rhea" id="RHEA-COMP:9863"/>
        <dbReference type="Rhea" id="RHEA-COMP:11604"/>
        <dbReference type="ChEBI" id="CHEBI:15378"/>
        <dbReference type="ChEBI" id="CHEBI:29999"/>
        <dbReference type="ChEBI" id="CHEBI:30616"/>
        <dbReference type="ChEBI" id="CHEBI:83421"/>
        <dbReference type="ChEBI" id="CHEBI:456216"/>
        <dbReference type="EC" id="2.7.11.1"/>
    </reaction>
</comment>
<dbReference type="AlphaFoldDB" id="A0A143HA36"/>
<evidence type="ECO:0000256" key="4">
    <source>
        <dbReference type="ARBA" id="ARBA00022777"/>
    </source>
</evidence>
<dbReference type="GO" id="GO:0030435">
    <property type="term" value="P:sporulation resulting in formation of a cellular spore"/>
    <property type="evidence" value="ECO:0007669"/>
    <property type="project" value="UniProtKB-KW"/>
</dbReference>
<evidence type="ECO:0000313" key="10">
    <source>
        <dbReference type="Proteomes" id="UP000076021"/>
    </source>
</evidence>
<keyword evidence="1 7" id="KW-0723">Serine/threonine-protein kinase</keyword>
<evidence type="ECO:0000256" key="5">
    <source>
        <dbReference type="ARBA" id="ARBA00022840"/>
    </source>
</evidence>
<feature type="domain" description="Histidine kinase/HSP90-like ATPase" evidence="8">
    <location>
        <begin position="35"/>
        <end position="140"/>
    </location>
</feature>
<dbReference type="HAMAP" id="MF_00637">
    <property type="entry name" value="Anti_sigma_F"/>
    <property type="match status" value="1"/>
</dbReference>
<reference evidence="10" key="2">
    <citation type="submission" date="2016-03" db="EMBL/GenBank/DDBJ databases">
        <authorList>
            <person name="Ploux O."/>
        </authorList>
    </citation>
    <scope>NUCLEOTIDE SEQUENCE [LARGE SCALE GENOMIC DNA]</scope>
    <source>
        <strain evidence="10">PP9</strain>
    </source>
</reference>
<dbReference type="Gene3D" id="3.30.565.10">
    <property type="entry name" value="Histidine kinase-like ATPase, C-terminal domain"/>
    <property type="match status" value="1"/>
</dbReference>
<dbReference type="STRING" id="241244.ATY39_03555"/>
<evidence type="ECO:0000256" key="2">
    <source>
        <dbReference type="ARBA" id="ARBA00022679"/>
    </source>
</evidence>
<gene>
    <name evidence="7" type="primary">spoIIAB</name>
    <name evidence="9" type="ORF">ATY39_03555</name>
</gene>
<dbReference type="InterPro" id="IPR050267">
    <property type="entry name" value="Anti-sigma-factor_SerPK"/>
</dbReference>
<dbReference type="EC" id="2.7.11.1" evidence="7"/>
<dbReference type="NCBIfam" id="TIGR01925">
    <property type="entry name" value="spIIAB"/>
    <property type="match status" value="1"/>
</dbReference>
<comment type="catalytic activity">
    <reaction evidence="7">
        <text>L-threonyl-[protein] + ATP = O-phospho-L-threonyl-[protein] + ADP + H(+)</text>
        <dbReference type="Rhea" id="RHEA:46608"/>
        <dbReference type="Rhea" id="RHEA-COMP:11060"/>
        <dbReference type="Rhea" id="RHEA-COMP:11605"/>
        <dbReference type="ChEBI" id="CHEBI:15378"/>
        <dbReference type="ChEBI" id="CHEBI:30013"/>
        <dbReference type="ChEBI" id="CHEBI:30616"/>
        <dbReference type="ChEBI" id="CHEBI:61977"/>
        <dbReference type="ChEBI" id="CHEBI:456216"/>
        <dbReference type="EC" id="2.7.11.1"/>
    </reaction>
</comment>
<dbReference type="KEGG" id="rst:ATY39_03555"/>
<proteinExistence type="inferred from homology"/>
<keyword evidence="4 7" id="KW-0418">Kinase</keyword>
<evidence type="ECO:0000256" key="3">
    <source>
        <dbReference type="ARBA" id="ARBA00022741"/>
    </source>
</evidence>
<name>A0A143HA36_9BACL</name>
<dbReference type="GO" id="GO:0005524">
    <property type="term" value="F:ATP binding"/>
    <property type="evidence" value="ECO:0007669"/>
    <property type="project" value="UniProtKB-KW"/>
</dbReference>
<dbReference type="OrthoDB" id="9768808at2"/>
<evidence type="ECO:0000256" key="6">
    <source>
        <dbReference type="ARBA" id="ARBA00022969"/>
    </source>
</evidence>
<sequence length="148" mass="16311">MDNEMTLSFMAVSDNEALARIAITSFLSVLDPTIEELSEIKTVVSEAVTNAIIHGYDENPNGIVTVQASRHGREVTITILDQGIGIENVTQAMEPLYTTKPLLERSGMGFTIMESFTDQLTVQSELGKGTAVTFKKQFQPVQEPLYVR</sequence>
<dbReference type="SUPFAM" id="SSF55874">
    <property type="entry name" value="ATPase domain of HSP90 chaperone/DNA topoisomerase II/histidine kinase"/>
    <property type="match status" value="1"/>
</dbReference>
<dbReference type="InterPro" id="IPR010194">
    <property type="entry name" value="Anti-sigma_F"/>
</dbReference>
<keyword evidence="2 7" id="KW-0808">Transferase</keyword>
<organism evidence="9 10">
    <name type="scientific">Rummeliibacillus stabekisii</name>
    <dbReference type="NCBI Taxonomy" id="241244"/>
    <lineage>
        <taxon>Bacteria</taxon>
        <taxon>Bacillati</taxon>
        <taxon>Bacillota</taxon>
        <taxon>Bacilli</taxon>
        <taxon>Bacillales</taxon>
        <taxon>Caryophanaceae</taxon>
        <taxon>Rummeliibacillus</taxon>
    </lineage>
</organism>
<protein>
    <recommendedName>
        <fullName evidence="7">Anti-sigma F factor</fullName>
        <ecNumber evidence="7">2.7.11.1</ecNumber>
    </recommendedName>
    <alternativeName>
        <fullName evidence="7">Stage II sporulation protein AB</fullName>
    </alternativeName>
</protein>